<dbReference type="GO" id="GO:0000049">
    <property type="term" value="F:tRNA binding"/>
    <property type="evidence" value="ECO:0007669"/>
    <property type="project" value="UniProtKB-KW"/>
</dbReference>
<comment type="caution">
    <text evidence="9">The sequence shown here is derived from an EMBL/GenBank/DDBJ whole genome shotgun (WGS) entry which is preliminary data.</text>
</comment>
<dbReference type="Gene3D" id="3.90.1170.10">
    <property type="entry name" value="Ribosomal protein L10e/L16"/>
    <property type="match status" value="1"/>
</dbReference>
<dbReference type="AlphaFoldDB" id="A0A2H0N867"/>
<dbReference type="FunFam" id="3.90.1170.10:FF:000001">
    <property type="entry name" value="50S ribosomal protein L16"/>
    <property type="match status" value="1"/>
</dbReference>
<keyword evidence="2 6" id="KW-0820">tRNA-binding</keyword>
<evidence type="ECO:0000313" key="10">
    <source>
        <dbReference type="Proteomes" id="UP000229893"/>
    </source>
</evidence>
<dbReference type="NCBIfam" id="TIGR01164">
    <property type="entry name" value="rplP_bact"/>
    <property type="match status" value="1"/>
</dbReference>
<dbReference type="InterPro" id="IPR020798">
    <property type="entry name" value="Ribosomal_uL16_CS"/>
</dbReference>
<evidence type="ECO:0000256" key="2">
    <source>
        <dbReference type="ARBA" id="ARBA00022555"/>
    </source>
</evidence>
<dbReference type="Proteomes" id="UP000229893">
    <property type="component" value="Unassembled WGS sequence"/>
</dbReference>
<comment type="subunit">
    <text evidence="6 8">Part of the 50S ribosomal subunit.</text>
</comment>
<dbReference type="Pfam" id="PF00252">
    <property type="entry name" value="Ribosomal_L16"/>
    <property type="match status" value="1"/>
</dbReference>
<dbReference type="PANTHER" id="PTHR12220:SF13">
    <property type="entry name" value="LARGE RIBOSOMAL SUBUNIT PROTEIN UL16M"/>
    <property type="match status" value="1"/>
</dbReference>
<dbReference type="HAMAP" id="MF_01342">
    <property type="entry name" value="Ribosomal_uL16"/>
    <property type="match status" value="1"/>
</dbReference>
<sequence length="137" mass="15704">MLIPKKVKHRKWHKGRSRKRTVETRGITVAFGKFGLQAMETFWMTSNHIEAGRRAMTNHLKREGKLWIRVFPDKPVTKRPPEVTMGGGKGAVDHYVFPVRPGRILFELDGISEEKARSAFKRAASKLPVKTKIIIKD</sequence>
<keyword evidence="6 8" id="KW-0694">RNA-binding</keyword>
<dbReference type="EMBL" id="PCWO01000015">
    <property type="protein sequence ID" value="PIR05079.1"/>
    <property type="molecule type" value="Genomic_DNA"/>
</dbReference>
<dbReference type="PRINTS" id="PR00060">
    <property type="entry name" value="RIBOSOMALL16"/>
</dbReference>
<dbReference type="PANTHER" id="PTHR12220">
    <property type="entry name" value="50S/60S RIBOSOMAL PROTEIN L16"/>
    <property type="match status" value="1"/>
</dbReference>
<dbReference type="SUPFAM" id="SSF54686">
    <property type="entry name" value="Ribosomal protein L16p/L10e"/>
    <property type="match status" value="1"/>
</dbReference>
<evidence type="ECO:0000256" key="3">
    <source>
        <dbReference type="ARBA" id="ARBA00022980"/>
    </source>
</evidence>
<dbReference type="GO" id="GO:0019843">
    <property type="term" value="F:rRNA binding"/>
    <property type="evidence" value="ECO:0007669"/>
    <property type="project" value="UniProtKB-UniRule"/>
</dbReference>
<dbReference type="CDD" id="cd01433">
    <property type="entry name" value="Ribosomal_L16_L10e"/>
    <property type="match status" value="1"/>
</dbReference>
<evidence type="ECO:0000256" key="7">
    <source>
        <dbReference type="RuleBase" id="RU004413"/>
    </source>
</evidence>
<dbReference type="GO" id="GO:0006412">
    <property type="term" value="P:translation"/>
    <property type="evidence" value="ECO:0007669"/>
    <property type="project" value="UniProtKB-UniRule"/>
</dbReference>
<dbReference type="GO" id="GO:0003735">
    <property type="term" value="F:structural constituent of ribosome"/>
    <property type="evidence" value="ECO:0007669"/>
    <property type="project" value="InterPro"/>
</dbReference>
<name>A0A2H0N867_9BACT</name>
<keyword evidence="6 8" id="KW-0699">rRNA-binding</keyword>
<proteinExistence type="inferred from homology"/>
<comment type="function">
    <text evidence="6 8">Binds 23S rRNA and is also seen to make contacts with the A and possibly P site tRNAs.</text>
</comment>
<accession>A0A2H0N867</accession>
<evidence type="ECO:0000256" key="8">
    <source>
        <dbReference type="RuleBase" id="RU004414"/>
    </source>
</evidence>
<evidence type="ECO:0000256" key="5">
    <source>
        <dbReference type="ARBA" id="ARBA00035198"/>
    </source>
</evidence>
<evidence type="ECO:0000256" key="4">
    <source>
        <dbReference type="ARBA" id="ARBA00023274"/>
    </source>
</evidence>
<dbReference type="InterPro" id="IPR047873">
    <property type="entry name" value="Ribosomal_uL16"/>
</dbReference>
<gene>
    <name evidence="6" type="primary">rplP</name>
    <name evidence="9" type="ORF">COV57_00965</name>
</gene>
<evidence type="ECO:0000256" key="1">
    <source>
        <dbReference type="ARBA" id="ARBA00008931"/>
    </source>
</evidence>
<keyword evidence="3 6" id="KW-0689">Ribosomal protein</keyword>
<evidence type="ECO:0000313" key="9">
    <source>
        <dbReference type="EMBL" id="PIR05079.1"/>
    </source>
</evidence>
<organism evidence="9 10">
    <name type="scientific">Candidatus Liptonbacteria bacterium CG11_big_fil_rev_8_21_14_0_20_35_14</name>
    <dbReference type="NCBI Taxonomy" id="1974634"/>
    <lineage>
        <taxon>Bacteria</taxon>
        <taxon>Candidatus Liptoniibacteriota</taxon>
    </lineage>
</organism>
<reference evidence="9 10" key="1">
    <citation type="submission" date="2017-09" db="EMBL/GenBank/DDBJ databases">
        <title>Depth-based differentiation of microbial function through sediment-hosted aquifers and enrichment of novel symbionts in the deep terrestrial subsurface.</title>
        <authorList>
            <person name="Probst A.J."/>
            <person name="Ladd B."/>
            <person name="Jarett J.K."/>
            <person name="Geller-Mcgrath D.E."/>
            <person name="Sieber C.M."/>
            <person name="Emerson J.B."/>
            <person name="Anantharaman K."/>
            <person name="Thomas B.C."/>
            <person name="Malmstrom R."/>
            <person name="Stieglmeier M."/>
            <person name="Klingl A."/>
            <person name="Woyke T."/>
            <person name="Ryan C.M."/>
            <person name="Banfield J.F."/>
        </authorList>
    </citation>
    <scope>NUCLEOTIDE SEQUENCE [LARGE SCALE GENOMIC DNA]</scope>
    <source>
        <strain evidence="9">CG11_big_fil_rev_8_21_14_0_20_35_14</strain>
    </source>
</reference>
<dbReference type="InterPro" id="IPR016180">
    <property type="entry name" value="Ribosomal_uL16_dom"/>
</dbReference>
<evidence type="ECO:0000256" key="6">
    <source>
        <dbReference type="HAMAP-Rule" id="MF_01342"/>
    </source>
</evidence>
<dbReference type="GO" id="GO:1990904">
    <property type="term" value="C:ribonucleoprotein complex"/>
    <property type="evidence" value="ECO:0007669"/>
    <property type="project" value="UniProtKB-KW"/>
</dbReference>
<comment type="similarity">
    <text evidence="1 6 7">Belongs to the universal ribosomal protein uL16 family.</text>
</comment>
<keyword evidence="4 6" id="KW-0687">Ribonucleoprotein</keyword>
<dbReference type="InterPro" id="IPR000114">
    <property type="entry name" value="Ribosomal_uL16_bact-type"/>
</dbReference>
<protein>
    <recommendedName>
        <fullName evidence="5 6">Large ribosomal subunit protein uL16</fullName>
    </recommendedName>
</protein>
<dbReference type="PROSITE" id="PS00586">
    <property type="entry name" value="RIBOSOMAL_L16_1"/>
    <property type="match status" value="1"/>
</dbReference>
<dbReference type="InterPro" id="IPR036920">
    <property type="entry name" value="Ribosomal_uL16_sf"/>
</dbReference>
<dbReference type="GO" id="GO:0005840">
    <property type="term" value="C:ribosome"/>
    <property type="evidence" value="ECO:0007669"/>
    <property type="project" value="UniProtKB-KW"/>
</dbReference>